<evidence type="ECO:0000256" key="5">
    <source>
        <dbReference type="ARBA" id="ARBA00023040"/>
    </source>
</evidence>
<keyword evidence="3 9" id="KW-0812">Transmembrane</keyword>
<dbReference type="SUPFAM" id="SSF81321">
    <property type="entry name" value="Family A G protein-coupled receptor-like"/>
    <property type="match status" value="1"/>
</dbReference>
<evidence type="ECO:0000256" key="4">
    <source>
        <dbReference type="ARBA" id="ARBA00022989"/>
    </source>
</evidence>
<name>A0A6J8D573_MYTCO</name>
<comment type="subcellular location">
    <subcellularLocation>
        <location evidence="1">Membrane</location>
        <topology evidence="1">Multi-pass membrane protein</topology>
    </subcellularLocation>
</comment>
<keyword evidence="6 10" id="KW-0472">Membrane</keyword>
<dbReference type="CDD" id="cd14993">
    <property type="entry name" value="7tmA_CCKR-like"/>
    <property type="match status" value="1"/>
</dbReference>
<dbReference type="PRINTS" id="PR01012">
    <property type="entry name" value="NRPEPTIDEYR"/>
</dbReference>
<comment type="similarity">
    <text evidence="2 9">Belongs to the G-protein coupled receptor 1 family.</text>
</comment>
<dbReference type="EMBL" id="CACVKT020006490">
    <property type="protein sequence ID" value="CAC5402412.1"/>
    <property type="molecule type" value="Genomic_DNA"/>
</dbReference>
<dbReference type="SMART" id="SM01381">
    <property type="entry name" value="7TM_GPCR_Srsx"/>
    <property type="match status" value="1"/>
</dbReference>
<feature type="domain" description="G-protein coupled receptors family 1 profile" evidence="11">
    <location>
        <begin position="51"/>
        <end position="314"/>
    </location>
</feature>
<evidence type="ECO:0000256" key="7">
    <source>
        <dbReference type="ARBA" id="ARBA00023170"/>
    </source>
</evidence>
<evidence type="ECO:0000256" key="1">
    <source>
        <dbReference type="ARBA" id="ARBA00004141"/>
    </source>
</evidence>
<dbReference type="PANTHER" id="PTHR45695:SF9">
    <property type="entry name" value="LEUCOKININ RECEPTOR"/>
    <property type="match status" value="1"/>
</dbReference>
<evidence type="ECO:0000313" key="12">
    <source>
        <dbReference type="EMBL" id="CAC5402412.1"/>
    </source>
</evidence>
<feature type="transmembrane region" description="Helical" evidence="10">
    <location>
        <begin position="258"/>
        <end position="278"/>
    </location>
</feature>
<keyword evidence="4 10" id="KW-1133">Transmembrane helix</keyword>
<feature type="transmembrane region" description="Helical" evidence="10">
    <location>
        <begin position="298"/>
        <end position="317"/>
    </location>
</feature>
<reference evidence="12 13" key="1">
    <citation type="submission" date="2020-06" db="EMBL/GenBank/DDBJ databases">
        <authorList>
            <person name="Li R."/>
            <person name="Bekaert M."/>
        </authorList>
    </citation>
    <scope>NUCLEOTIDE SEQUENCE [LARGE SCALE GENOMIC DNA]</scope>
    <source>
        <strain evidence="13">wild</strain>
    </source>
</reference>
<dbReference type="Pfam" id="PF00001">
    <property type="entry name" value="7tm_1"/>
    <property type="match status" value="1"/>
</dbReference>
<accession>A0A6J8D573</accession>
<sequence>MSNNTPSEGELWEWLRNNTDPDDILPDDLGQNWKTALIITYSLIIIGGIIGNVLVVAVILLNKSMRSVTNVLLVSLAGSDTLIASWNIPIQLVYYVKNEWTMGETLCKGASYLQNVSVVASITTLMVVSIERYYAICHPLKARYIRTPQRAGILIAIIWIFALTVSIPMLMIQRLEIRLKVEFVYIKLAYVCAEYYSDHVYDVVHTLFMFLVFYTVPMVVMFCAYGRIAYQLWIRKPIGDSLGSPQYLIKTRRQKRKIIRMLITVVVLFGLCWLPFFAIQLHHLEHDIDNSFRSAQTIVHILGYFNCVLNPIVYGFMNENFKQCLKSSILKCRGIFKTTKRPSLHTVSITVQSAV</sequence>
<evidence type="ECO:0000259" key="11">
    <source>
        <dbReference type="PROSITE" id="PS50262"/>
    </source>
</evidence>
<proteinExistence type="inferred from homology"/>
<feature type="transmembrane region" description="Helical" evidence="10">
    <location>
        <begin position="203"/>
        <end position="226"/>
    </location>
</feature>
<evidence type="ECO:0000313" key="13">
    <source>
        <dbReference type="Proteomes" id="UP000507470"/>
    </source>
</evidence>
<evidence type="ECO:0000256" key="10">
    <source>
        <dbReference type="SAM" id="Phobius"/>
    </source>
</evidence>
<dbReference type="InterPro" id="IPR017452">
    <property type="entry name" value="GPCR_Rhodpsn_7TM"/>
</dbReference>
<evidence type="ECO:0000256" key="9">
    <source>
        <dbReference type="RuleBase" id="RU000688"/>
    </source>
</evidence>
<protein>
    <submittedName>
        <fullName evidence="12">QRFPR</fullName>
    </submittedName>
</protein>
<keyword evidence="7 9" id="KW-0675">Receptor</keyword>
<feature type="transmembrane region" description="Helical" evidence="10">
    <location>
        <begin position="112"/>
        <end position="130"/>
    </location>
</feature>
<organism evidence="12 13">
    <name type="scientific">Mytilus coruscus</name>
    <name type="common">Sea mussel</name>
    <dbReference type="NCBI Taxonomy" id="42192"/>
    <lineage>
        <taxon>Eukaryota</taxon>
        <taxon>Metazoa</taxon>
        <taxon>Spiralia</taxon>
        <taxon>Lophotrochozoa</taxon>
        <taxon>Mollusca</taxon>
        <taxon>Bivalvia</taxon>
        <taxon>Autobranchia</taxon>
        <taxon>Pteriomorphia</taxon>
        <taxon>Mytilida</taxon>
        <taxon>Mytiloidea</taxon>
        <taxon>Mytilidae</taxon>
        <taxon>Mytilinae</taxon>
        <taxon>Mytilus</taxon>
    </lineage>
</organism>
<dbReference type="AlphaFoldDB" id="A0A6J8D573"/>
<feature type="transmembrane region" description="Helical" evidence="10">
    <location>
        <begin position="38"/>
        <end position="61"/>
    </location>
</feature>
<dbReference type="PROSITE" id="PS50262">
    <property type="entry name" value="G_PROTEIN_RECEP_F1_2"/>
    <property type="match status" value="1"/>
</dbReference>
<keyword evidence="8 9" id="KW-0807">Transducer</keyword>
<dbReference type="OrthoDB" id="9979846at2759"/>
<keyword evidence="5 9" id="KW-0297">G-protein coupled receptor</keyword>
<dbReference type="Proteomes" id="UP000507470">
    <property type="component" value="Unassembled WGS sequence"/>
</dbReference>
<dbReference type="InterPro" id="IPR000611">
    <property type="entry name" value="NPY_rcpt"/>
</dbReference>
<keyword evidence="13" id="KW-1185">Reference proteome</keyword>
<dbReference type="PROSITE" id="PS00237">
    <property type="entry name" value="G_PROTEIN_RECEP_F1_1"/>
    <property type="match status" value="1"/>
</dbReference>
<evidence type="ECO:0000256" key="2">
    <source>
        <dbReference type="ARBA" id="ARBA00010663"/>
    </source>
</evidence>
<gene>
    <name evidence="12" type="ORF">MCOR_36352</name>
</gene>
<evidence type="ECO:0000256" key="3">
    <source>
        <dbReference type="ARBA" id="ARBA00022692"/>
    </source>
</evidence>
<dbReference type="GO" id="GO:0004983">
    <property type="term" value="F:neuropeptide Y receptor activity"/>
    <property type="evidence" value="ECO:0007669"/>
    <property type="project" value="InterPro"/>
</dbReference>
<feature type="transmembrane region" description="Helical" evidence="10">
    <location>
        <begin position="151"/>
        <end position="172"/>
    </location>
</feature>
<dbReference type="PANTHER" id="PTHR45695">
    <property type="entry name" value="LEUCOKININ RECEPTOR-RELATED"/>
    <property type="match status" value="1"/>
</dbReference>
<evidence type="ECO:0000256" key="6">
    <source>
        <dbReference type="ARBA" id="ARBA00023136"/>
    </source>
</evidence>
<evidence type="ECO:0000256" key="8">
    <source>
        <dbReference type="ARBA" id="ARBA00023224"/>
    </source>
</evidence>
<dbReference type="Gene3D" id="1.20.1070.10">
    <property type="entry name" value="Rhodopsin 7-helix transmembrane proteins"/>
    <property type="match status" value="1"/>
</dbReference>
<feature type="transmembrane region" description="Helical" evidence="10">
    <location>
        <begin position="68"/>
        <end position="92"/>
    </location>
</feature>
<dbReference type="InterPro" id="IPR000276">
    <property type="entry name" value="GPCR_Rhodpsn"/>
</dbReference>
<dbReference type="GO" id="GO:0005886">
    <property type="term" value="C:plasma membrane"/>
    <property type="evidence" value="ECO:0007669"/>
    <property type="project" value="TreeGrafter"/>
</dbReference>
<dbReference type="PRINTS" id="PR00237">
    <property type="entry name" value="GPCRRHODOPSN"/>
</dbReference>